<dbReference type="PANTHER" id="PTHR10151">
    <property type="entry name" value="ECTONUCLEOTIDE PYROPHOSPHATASE/PHOSPHODIESTERASE"/>
    <property type="match status" value="1"/>
</dbReference>
<accession>A0ABT4UJV5</accession>
<proteinExistence type="predicted"/>
<evidence type="ECO:0000313" key="6">
    <source>
        <dbReference type="Proteomes" id="UP001210231"/>
    </source>
</evidence>
<comment type="caution">
    <text evidence="5">The sequence shown here is derived from an EMBL/GenBank/DDBJ whole genome shotgun (WGS) entry which is preliminary data.</text>
</comment>
<dbReference type="PIRSF" id="PIRSF031924">
    <property type="entry name" value="Pi-irrepressible_AP"/>
    <property type="match status" value="1"/>
</dbReference>
<organism evidence="5 6">
    <name type="scientific">Polluticaenibacter yanchengensis</name>
    <dbReference type="NCBI Taxonomy" id="3014562"/>
    <lineage>
        <taxon>Bacteria</taxon>
        <taxon>Pseudomonadati</taxon>
        <taxon>Bacteroidota</taxon>
        <taxon>Chitinophagia</taxon>
        <taxon>Chitinophagales</taxon>
        <taxon>Chitinophagaceae</taxon>
        <taxon>Polluticaenibacter</taxon>
    </lineage>
</organism>
<dbReference type="EMBL" id="JAQGEF010000010">
    <property type="protein sequence ID" value="MDA3615116.1"/>
    <property type="molecule type" value="Genomic_DNA"/>
</dbReference>
<dbReference type="PANTHER" id="PTHR10151:SF120">
    <property type="entry name" value="BIS(5'-ADENOSYL)-TRIPHOSPHATASE"/>
    <property type="match status" value="1"/>
</dbReference>
<dbReference type="RefSeq" id="WP_407031440.1">
    <property type="nucleotide sequence ID" value="NZ_JAQGEF010000010.1"/>
</dbReference>
<dbReference type="SUPFAM" id="SSF53649">
    <property type="entry name" value="Alkaline phosphatase-like"/>
    <property type="match status" value="1"/>
</dbReference>
<dbReference type="InterPro" id="IPR026263">
    <property type="entry name" value="Alkaline_phosphatase_prok"/>
</dbReference>
<evidence type="ECO:0000256" key="2">
    <source>
        <dbReference type="ARBA" id="ARBA00022723"/>
    </source>
</evidence>
<keyword evidence="3 4" id="KW-0732">Signal</keyword>
<dbReference type="InterPro" id="IPR017850">
    <property type="entry name" value="Alkaline_phosphatase_core_sf"/>
</dbReference>
<protein>
    <submittedName>
        <fullName evidence="5">Alkaline phosphatase family protein</fullName>
    </submittedName>
</protein>
<evidence type="ECO:0000256" key="4">
    <source>
        <dbReference type="SAM" id="SignalP"/>
    </source>
</evidence>
<dbReference type="Proteomes" id="UP001210231">
    <property type="component" value="Unassembled WGS sequence"/>
</dbReference>
<dbReference type="Gene3D" id="3.30.1360.150">
    <property type="match status" value="1"/>
</dbReference>
<dbReference type="NCBIfam" id="NF042991">
    <property type="entry name" value="alk_phos_PafA"/>
    <property type="match status" value="1"/>
</dbReference>
<keyword evidence="6" id="KW-1185">Reference proteome</keyword>
<name>A0ABT4UJV5_9BACT</name>
<evidence type="ECO:0000256" key="3">
    <source>
        <dbReference type="ARBA" id="ARBA00022729"/>
    </source>
</evidence>
<sequence>MKKVLLSCVFLVSCTSVLFAQKAVTKSPAAAGVQSEVSRPKLVVGLVIDQMRWDYFYRYYSRYGSGGFKRLLNGGFKCENTFINYIPSYTAIGHSSIYTGSVPALHGIAGNNWIEQYSGAKMYCTQDDNANSIGTTSDAGKMSPKNLLATTITDELRLATNFKSKTVSIALKDRSSILPGGHTGEAYWLDDKTGNFITSSYYAQKLPEWVEKFNSQKRVEALVANGWNTLYDIKTYTQSSADDVAWEGRLAGKDNSAFPHDLKAAYAAKKTNFRNSPFGTTITFEMAEAALKAYNLGNNGVTDFLTVSCSSPDNVGHFYGPNSIEIEDVYLRLDKDLEAFFNSLDAKVGKNNWLFFISADHGAAHAVGFNEAHNIPTGLWNTKALEKELNTYLEAKYKLPELVTDIDNFQVTFNMNRLDSAQVDFTELKKYTIQLLKRKPEITFAVDVDQLGNAPIPGEIKEKIANGYNIKRSGSINIVLNPAWFEAYASTGTTHGTWNPYDTHIPLVFYGWNVKPGKTTRQVHMTDIAPTLAAMLHIQMPNACIGKVITEVADK</sequence>
<evidence type="ECO:0000256" key="1">
    <source>
        <dbReference type="ARBA" id="ARBA00022553"/>
    </source>
</evidence>
<feature type="chain" id="PRO_5045209904" evidence="4">
    <location>
        <begin position="21"/>
        <end position="555"/>
    </location>
</feature>
<feature type="signal peptide" evidence="4">
    <location>
        <begin position="1"/>
        <end position="20"/>
    </location>
</feature>
<keyword evidence="1" id="KW-0597">Phosphoprotein</keyword>
<dbReference type="InterPro" id="IPR002591">
    <property type="entry name" value="Phosphodiest/P_Trfase"/>
</dbReference>
<dbReference type="Gene3D" id="3.40.720.10">
    <property type="entry name" value="Alkaline Phosphatase, subunit A"/>
    <property type="match status" value="1"/>
</dbReference>
<gene>
    <name evidence="5" type="ORF">O3P16_09880</name>
</gene>
<evidence type="ECO:0000313" key="5">
    <source>
        <dbReference type="EMBL" id="MDA3615116.1"/>
    </source>
</evidence>
<dbReference type="CDD" id="cd16016">
    <property type="entry name" value="AP-SPAP"/>
    <property type="match status" value="1"/>
</dbReference>
<keyword evidence="2" id="KW-0479">Metal-binding</keyword>
<reference evidence="5 6" key="1">
    <citation type="submission" date="2022-12" db="EMBL/GenBank/DDBJ databases">
        <title>Chitinophagaceae gen. sp. nov., a new member of the family Chitinophagaceae, isolated from soil in a chemical factory.</title>
        <authorList>
            <person name="Ke Z."/>
        </authorList>
    </citation>
    <scope>NUCLEOTIDE SEQUENCE [LARGE SCALE GENOMIC DNA]</scope>
    <source>
        <strain evidence="5 6">LY-5</strain>
    </source>
</reference>
<dbReference type="Pfam" id="PF01663">
    <property type="entry name" value="Phosphodiest"/>
    <property type="match status" value="1"/>
</dbReference>